<dbReference type="InterPro" id="IPR050179">
    <property type="entry name" value="Trans_hexapeptide_repeat"/>
</dbReference>
<dbReference type="InterPro" id="IPR018357">
    <property type="entry name" value="Hexapep_transf_CS"/>
</dbReference>
<evidence type="ECO:0000259" key="5">
    <source>
        <dbReference type="Pfam" id="PF17836"/>
    </source>
</evidence>
<dbReference type="NCBIfam" id="TIGR03570">
    <property type="entry name" value="NeuD_NnaD"/>
    <property type="match status" value="1"/>
</dbReference>
<keyword evidence="6" id="KW-0012">Acyltransferase</keyword>
<feature type="active site" description="Proton acceptor" evidence="3">
    <location>
        <position position="140"/>
    </location>
</feature>
<dbReference type="InterPro" id="IPR011004">
    <property type="entry name" value="Trimer_LpxA-like_sf"/>
</dbReference>
<protein>
    <submittedName>
        <fullName evidence="6">Sugar O-acyltransferase (Sialic acid O-acetyltransferase NeuD family)</fullName>
    </submittedName>
</protein>
<dbReference type="Pfam" id="PF17836">
    <property type="entry name" value="PglD_N"/>
    <property type="match status" value="1"/>
</dbReference>
<dbReference type="GO" id="GO:0016746">
    <property type="term" value="F:acyltransferase activity"/>
    <property type="evidence" value="ECO:0007669"/>
    <property type="project" value="UniProtKB-KW"/>
</dbReference>
<dbReference type="Gene3D" id="3.40.50.20">
    <property type="match status" value="1"/>
</dbReference>
<comment type="caution">
    <text evidence="6">The sequence shown here is derived from an EMBL/GenBank/DDBJ whole genome shotgun (WGS) entry which is preliminary data.</text>
</comment>
<name>A0A2T1A1L7_9ACTN</name>
<evidence type="ECO:0000313" key="7">
    <source>
        <dbReference type="Proteomes" id="UP000237752"/>
    </source>
</evidence>
<evidence type="ECO:0000313" key="6">
    <source>
        <dbReference type="EMBL" id="PRZ42499.1"/>
    </source>
</evidence>
<dbReference type="PANTHER" id="PTHR43300:SF7">
    <property type="entry name" value="UDP-N-ACETYLBACILLOSAMINE N-ACETYLTRANSFERASE"/>
    <property type="match status" value="1"/>
</dbReference>
<feature type="domain" description="PglD N-terminal" evidence="5">
    <location>
        <begin position="5"/>
        <end position="82"/>
    </location>
</feature>
<dbReference type="SUPFAM" id="SSF51161">
    <property type="entry name" value="Trimeric LpxA-like enzymes"/>
    <property type="match status" value="1"/>
</dbReference>
<dbReference type="AlphaFoldDB" id="A0A2T1A1L7"/>
<accession>A0A2T1A1L7</accession>
<keyword evidence="2" id="KW-0677">Repeat</keyword>
<evidence type="ECO:0000256" key="3">
    <source>
        <dbReference type="PIRSR" id="PIRSR620019-1"/>
    </source>
</evidence>
<evidence type="ECO:0000256" key="4">
    <source>
        <dbReference type="PIRSR" id="PIRSR620019-2"/>
    </source>
</evidence>
<feature type="site" description="Increases basicity of active site His" evidence="3">
    <location>
        <position position="141"/>
    </location>
</feature>
<gene>
    <name evidence="6" type="ORF">CLV47_105121</name>
</gene>
<evidence type="ECO:0000256" key="1">
    <source>
        <dbReference type="ARBA" id="ARBA00022679"/>
    </source>
</evidence>
<dbReference type="RefSeq" id="WP_202862461.1">
    <property type="nucleotide sequence ID" value="NZ_PVUE01000005.1"/>
</dbReference>
<keyword evidence="7" id="KW-1185">Reference proteome</keyword>
<dbReference type="PROSITE" id="PS00101">
    <property type="entry name" value="HEXAPEP_TRANSFERASES"/>
    <property type="match status" value="1"/>
</dbReference>
<organism evidence="6 7">
    <name type="scientific">Antricoccus suffuscus</name>
    <dbReference type="NCBI Taxonomy" id="1629062"/>
    <lineage>
        <taxon>Bacteria</taxon>
        <taxon>Bacillati</taxon>
        <taxon>Actinomycetota</taxon>
        <taxon>Actinomycetes</taxon>
        <taxon>Geodermatophilales</taxon>
        <taxon>Antricoccaceae</taxon>
        <taxon>Antricoccus</taxon>
    </lineage>
</organism>
<dbReference type="Gene3D" id="2.160.10.10">
    <property type="entry name" value="Hexapeptide repeat proteins"/>
    <property type="match status" value="1"/>
</dbReference>
<dbReference type="InterPro" id="IPR020019">
    <property type="entry name" value="AcTrfase_PglD-like"/>
</dbReference>
<dbReference type="InterPro" id="IPR041561">
    <property type="entry name" value="PglD_N"/>
</dbReference>
<dbReference type="Proteomes" id="UP000237752">
    <property type="component" value="Unassembled WGS sequence"/>
</dbReference>
<dbReference type="EMBL" id="PVUE01000005">
    <property type="protein sequence ID" value="PRZ42499.1"/>
    <property type="molecule type" value="Genomic_DNA"/>
</dbReference>
<dbReference type="PANTHER" id="PTHR43300">
    <property type="entry name" value="ACETYLTRANSFERASE"/>
    <property type="match status" value="1"/>
</dbReference>
<feature type="binding site" evidence="4">
    <location>
        <position position="70"/>
    </location>
    <ligand>
        <name>substrate</name>
    </ligand>
</feature>
<keyword evidence="1 6" id="KW-0808">Transferase</keyword>
<proteinExistence type="predicted"/>
<reference evidence="6 7" key="1">
    <citation type="submission" date="2018-03" db="EMBL/GenBank/DDBJ databases">
        <title>Genomic Encyclopedia of Archaeal and Bacterial Type Strains, Phase II (KMG-II): from individual species to whole genera.</title>
        <authorList>
            <person name="Goeker M."/>
        </authorList>
    </citation>
    <scope>NUCLEOTIDE SEQUENCE [LARGE SCALE GENOMIC DNA]</scope>
    <source>
        <strain evidence="6 7">DSM 100065</strain>
    </source>
</reference>
<sequence>MAIERLFLVAASGLAREVLSAIRASDTHKVIGFLDDNPELRGTSIDGVPVVGPITDAADHPEAKFLLCAGSGIVRRSIAHNLSALGIHRDRYATVVHPSAIIPSDCTVGAGTILLAHVVMTTAVSVGEHVVAMPNATLTHDNVIEDFATLCAGVTLGGSVRVNEAAYLGMNTSVRQGLCVGAEAVVGMGSVVLGDVVDGLTVAGNPARPLRRVSENRTLASPVLSERGR</sequence>
<evidence type="ECO:0000256" key="2">
    <source>
        <dbReference type="ARBA" id="ARBA00022737"/>
    </source>
</evidence>
<dbReference type="CDD" id="cd03360">
    <property type="entry name" value="LbH_AT_putative"/>
    <property type="match status" value="1"/>
</dbReference>